<name>A0A5A5TG41_9CHLR</name>
<keyword evidence="2" id="KW-1185">Reference proteome</keyword>
<reference evidence="1 2" key="1">
    <citation type="submission" date="2019-01" db="EMBL/GenBank/DDBJ databases">
        <title>Draft genome sequence of Dictyobacter sp. Uno17.</title>
        <authorList>
            <person name="Wang C.M."/>
            <person name="Zheng Y."/>
            <person name="Sakai Y."/>
            <person name="Abe K."/>
            <person name="Yokota A."/>
            <person name="Yabe S."/>
        </authorList>
    </citation>
    <scope>NUCLEOTIDE SEQUENCE [LARGE SCALE GENOMIC DNA]</scope>
    <source>
        <strain evidence="1 2">Uno17</strain>
    </source>
</reference>
<evidence type="ECO:0000313" key="2">
    <source>
        <dbReference type="Proteomes" id="UP000322530"/>
    </source>
</evidence>
<dbReference type="EMBL" id="BIXY01000056">
    <property type="protein sequence ID" value="GCF09969.1"/>
    <property type="molecule type" value="Genomic_DNA"/>
</dbReference>
<dbReference type="OrthoDB" id="264096at2"/>
<dbReference type="Proteomes" id="UP000322530">
    <property type="component" value="Unassembled WGS sequence"/>
</dbReference>
<protein>
    <submittedName>
        <fullName evidence="1">Uncharacterized protein</fullName>
    </submittedName>
</protein>
<sequence>MKLEQVKEIANAILYEGYLLYPYRQSAIKNRTRWTFGGIYPREYSEGNGGRDPWTMRTECLLEGQAEHLSLDITIRFLHLLVRTVVPPDARKDEQVEELSDTWGLASRFADEPLQEGRERDLSILDLSLKDVLFSPRCVAIEFPATCTVEYPPDAHGIEIIREQQALSGVCTLSAERVATTIFKLSITIENTTSVTGDATNRHDAILFQSFISTHTILQVHRGSFISLLEPLKELQPLVSECHNLHTWPVLVGEQGERDTLLSSPIILYDYPQIAPESPGPLFDGGEIDEILSLRILTLSDEEKKQMRQDEHTREILERTEALTPDQFMKMHGTIRDLRPNSKGEKA</sequence>
<accession>A0A5A5TG41</accession>
<dbReference type="RefSeq" id="WP_149402871.1">
    <property type="nucleotide sequence ID" value="NZ_BIXY01000056.1"/>
</dbReference>
<organism evidence="1 2">
    <name type="scientific">Dictyobacter arantiisoli</name>
    <dbReference type="NCBI Taxonomy" id="2014874"/>
    <lineage>
        <taxon>Bacteria</taxon>
        <taxon>Bacillati</taxon>
        <taxon>Chloroflexota</taxon>
        <taxon>Ktedonobacteria</taxon>
        <taxon>Ktedonobacterales</taxon>
        <taxon>Dictyobacteraceae</taxon>
        <taxon>Dictyobacter</taxon>
    </lineage>
</organism>
<evidence type="ECO:0000313" key="1">
    <source>
        <dbReference type="EMBL" id="GCF09969.1"/>
    </source>
</evidence>
<comment type="caution">
    <text evidence="1">The sequence shown here is derived from an EMBL/GenBank/DDBJ whole genome shotgun (WGS) entry which is preliminary data.</text>
</comment>
<dbReference type="AlphaFoldDB" id="A0A5A5TG41"/>
<gene>
    <name evidence="1" type="ORF">KDI_35330</name>
</gene>
<proteinExistence type="predicted"/>